<evidence type="ECO:0000313" key="2">
    <source>
        <dbReference type="EMBL" id="GID57009.1"/>
    </source>
</evidence>
<evidence type="ECO:0000313" key="3">
    <source>
        <dbReference type="Proteomes" id="UP000612282"/>
    </source>
</evidence>
<organism evidence="2 3">
    <name type="scientific">Actinoplanes couchii</name>
    <dbReference type="NCBI Taxonomy" id="403638"/>
    <lineage>
        <taxon>Bacteria</taxon>
        <taxon>Bacillati</taxon>
        <taxon>Actinomycetota</taxon>
        <taxon>Actinomycetes</taxon>
        <taxon>Micromonosporales</taxon>
        <taxon>Micromonosporaceae</taxon>
        <taxon>Actinoplanes</taxon>
    </lineage>
</organism>
<protein>
    <recommendedName>
        <fullName evidence="4">Integral membrane protein</fullName>
    </recommendedName>
</protein>
<accession>A0ABQ3XES1</accession>
<feature type="transmembrane region" description="Helical" evidence="1">
    <location>
        <begin position="181"/>
        <end position="202"/>
    </location>
</feature>
<feature type="transmembrane region" description="Helical" evidence="1">
    <location>
        <begin position="209"/>
        <end position="227"/>
    </location>
</feature>
<gene>
    <name evidence="2" type="ORF">Aco03nite_054130</name>
</gene>
<comment type="caution">
    <text evidence="2">The sequence shown here is derived from an EMBL/GenBank/DDBJ whole genome shotgun (WGS) entry which is preliminary data.</text>
</comment>
<dbReference type="Proteomes" id="UP000612282">
    <property type="component" value="Unassembled WGS sequence"/>
</dbReference>
<proteinExistence type="predicted"/>
<feature type="transmembrane region" description="Helical" evidence="1">
    <location>
        <begin position="116"/>
        <end position="134"/>
    </location>
</feature>
<dbReference type="EMBL" id="BOMG01000064">
    <property type="protein sequence ID" value="GID57009.1"/>
    <property type="molecule type" value="Genomic_DNA"/>
</dbReference>
<keyword evidence="1" id="KW-0472">Membrane</keyword>
<keyword evidence="1" id="KW-0812">Transmembrane</keyword>
<reference evidence="2 3" key="1">
    <citation type="submission" date="2021-01" db="EMBL/GenBank/DDBJ databases">
        <title>Whole genome shotgun sequence of Actinoplanes couchii NBRC 106145.</title>
        <authorList>
            <person name="Komaki H."/>
            <person name="Tamura T."/>
        </authorList>
    </citation>
    <scope>NUCLEOTIDE SEQUENCE [LARGE SCALE GENOMIC DNA]</scope>
    <source>
        <strain evidence="2 3">NBRC 106145</strain>
    </source>
</reference>
<name>A0ABQ3XES1_9ACTN</name>
<dbReference type="RefSeq" id="WP_203799103.1">
    <property type="nucleotide sequence ID" value="NZ_BAAAQE010000094.1"/>
</dbReference>
<keyword evidence="3" id="KW-1185">Reference proteome</keyword>
<evidence type="ECO:0000256" key="1">
    <source>
        <dbReference type="SAM" id="Phobius"/>
    </source>
</evidence>
<feature type="transmembrane region" description="Helical" evidence="1">
    <location>
        <begin position="239"/>
        <end position="256"/>
    </location>
</feature>
<feature type="transmembrane region" description="Helical" evidence="1">
    <location>
        <begin position="155"/>
        <end position="175"/>
    </location>
</feature>
<evidence type="ECO:0008006" key="4">
    <source>
        <dbReference type="Google" id="ProtNLM"/>
    </source>
</evidence>
<feature type="transmembrane region" description="Helical" evidence="1">
    <location>
        <begin position="84"/>
        <end position="110"/>
    </location>
</feature>
<keyword evidence="1" id="KW-1133">Transmembrane helix</keyword>
<sequence length="266" mass="28362">MTTHPNPEIIARYADRHTILDEVTAWSVEAHLEQCSGCRALVAEHLPDPSNDLLARIGADIDTIVATEPAPVRRRRFWAAHQRWFVWHLTPWLIMTMAVLGCAVLLQTLFPSLPSLVTLLAPVAPLPGVAVAWSRRHDPAWELLATTPAAGLGMLLRRTAAILAVVVPALALASAGSGAPLALALLPSLGFTTATIALGTFIGVQRATYVLGGAWALTALLPVLLTADLPVMLRPASSPAWALGTLVVAGVVAWRSHHLRGLSSHY</sequence>